<dbReference type="GO" id="GO:0000428">
    <property type="term" value="C:DNA-directed RNA polymerase complex"/>
    <property type="evidence" value="ECO:0007669"/>
    <property type="project" value="UniProtKB-KW"/>
</dbReference>
<dbReference type="GO" id="GO:0016779">
    <property type="term" value="F:nucleotidyltransferase activity"/>
    <property type="evidence" value="ECO:0007669"/>
    <property type="project" value="UniProtKB-KW"/>
</dbReference>
<dbReference type="SUPFAM" id="SSF64484">
    <property type="entry name" value="beta and beta-prime subunits of DNA dependent RNA-polymerase"/>
    <property type="match status" value="1"/>
</dbReference>
<evidence type="ECO:0000313" key="6">
    <source>
        <dbReference type="Proteomes" id="UP000327439"/>
    </source>
</evidence>
<keyword evidence="6" id="KW-1185">Reference proteome</keyword>
<protein>
    <submittedName>
        <fullName evidence="5">Uncharacterized protein</fullName>
    </submittedName>
</protein>
<evidence type="ECO:0000313" key="5">
    <source>
        <dbReference type="EMBL" id="KAB1993279.1"/>
    </source>
</evidence>
<keyword evidence="1" id="KW-0240">DNA-directed RNA polymerase</keyword>
<reference evidence="6" key="1">
    <citation type="journal article" date="2020" name="Nat. Genet.">
        <title>Genomic diversifications of five Gossypium allopolyploid species and their impact on cotton improvement.</title>
        <authorList>
            <person name="Chen Z.J."/>
            <person name="Sreedasyam A."/>
            <person name="Ando A."/>
            <person name="Song Q."/>
            <person name="De Santiago L.M."/>
            <person name="Hulse-Kemp A.M."/>
            <person name="Ding M."/>
            <person name="Ye W."/>
            <person name="Kirkbride R.C."/>
            <person name="Jenkins J."/>
            <person name="Plott C."/>
            <person name="Lovell J."/>
            <person name="Lin Y.M."/>
            <person name="Vaughn R."/>
            <person name="Liu B."/>
            <person name="Simpson S."/>
            <person name="Scheffler B.E."/>
            <person name="Wen L."/>
            <person name="Saski C.A."/>
            <person name="Grover C.E."/>
            <person name="Hu G."/>
            <person name="Conover J.L."/>
            <person name="Carlson J.W."/>
            <person name="Shu S."/>
            <person name="Boston L.B."/>
            <person name="Williams M."/>
            <person name="Peterson D.G."/>
            <person name="McGee K."/>
            <person name="Jones D.C."/>
            <person name="Wendel J.F."/>
            <person name="Stelly D.M."/>
            <person name="Grimwood J."/>
            <person name="Schmutz J."/>
        </authorList>
    </citation>
    <scope>NUCLEOTIDE SEQUENCE [LARGE SCALE GENOMIC DNA]</scope>
    <source>
        <strain evidence="6">cv. 3-79</strain>
    </source>
</reference>
<evidence type="ECO:0000256" key="4">
    <source>
        <dbReference type="ARBA" id="ARBA00023163"/>
    </source>
</evidence>
<gene>
    <name evidence="5" type="ORF">ES319_D13G019100v1</name>
</gene>
<dbReference type="PANTHER" id="PTHR34995">
    <property type="entry name" value="DNA-DIRECTED RNA POLYMERASE SUBUNIT BETA"/>
    <property type="match status" value="1"/>
</dbReference>
<proteinExistence type="predicted"/>
<dbReference type="Proteomes" id="UP000327439">
    <property type="component" value="Chromosome D13"/>
</dbReference>
<sequence>KRNYPSGSKLISNNRSDRTNKNLFYSIYSNAMIQQSFSQNHETIHTLLNRNKESQSLIILSSSNCFCISSFNDVKYHNVIKQSIKKDPLIPIKNLLGPLGTTPKIANFFSSFYPLITHNQTSVAKCLELDNLKQAFQVLNYYLIAKNERIYNFDPCRNIILNAFICENVCIAKSGPLLKSCQVFIVQVDSIVIRSAKPYLATTRETVHGHYGEILYEGNTLVTFIYEKSRSDDIRQGLLKVEQVLEARSINSILMNLKKRIEG</sequence>
<name>A0A5J5NG78_GOSBA</name>
<evidence type="ECO:0000256" key="1">
    <source>
        <dbReference type="ARBA" id="ARBA00022478"/>
    </source>
</evidence>
<keyword evidence="2" id="KW-0808">Transferase</keyword>
<keyword evidence="3" id="KW-0548">Nucleotidyltransferase</keyword>
<dbReference type="AlphaFoldDB" id="A0A5J5NG78"/>
<organism evidence="5 6">
    <name type="scientific">Gossypium barbadense</name>
    <name type="common">Sea Island cotton</name>
    <name type="synonym">Hibiscus barbadensis</name>
    <dbReference type="NCBI Taxonomy" id="3634"/>
    <lineage>
        <taxon>Eukaryota</taxon>
        <taxon>Viridiplantae</taxon>
        <taxon>Streptophyta</taxon>
        <taxon>Embryophyta</taxon>
        <taxon>Tracheophyta</taxon>
        <taxon>Spermatophyta</taxon>
        <taxon>Magnoliopsida</taxon>
        <taxon>eudicotyledons</taxon>
        <taxon>Gunneridae</taxon>
        <taxon>Pentapetalae</taxon>
        <taxon>rosids</taxon>
        <taxon>malvids</taxon>
        <taxon>Malvales</taxon>
        <taxon>Malvaceae</taxon>
        <taxon>Malvoideae</taxon>
        <taxon>Gossypium</taxon>
    </lineage>
</organism>
<dbReference type="OrthoDB" id="498011at2759"/>
<evidence type="ECO:0000256" key="3">
    <source>
        <dbReference type="ARBA" id="ARBA00022695"/>
    </source>
</evidence>
<keyword evidence="4" id="KW-0804">Transcription</keyword>
<dbReference type="EMBL" id="CM018227">
    <property type="protein sequence ID" value="KAB1993279.1"/>
    <property type="molecule type" value="Genomic_DNA"/>
</dbReference>
<feature type="non-terminal residue" evidence="5">
    <location>
        <position position="1"/>
    </location>
</feature>
<accession>A0A5J5NG78</accession>
<evidence type="ECO:0000256" key="2">
    <source>
        <dbReference type="ARBA" id="ARBA00022679"/>
    </source>
</evidence>
<dbReference type="PANTHER" id="PTHR34995:SF1">
    <property type="entry name" value="DNA-DIRECTED RNA POLYMERASE SUBUNIT BETA"/>
    <property type="match status" value="1"/>
</dbReference>
<dbReference type="InterPro" id="IPR050254">
    <property type="entry name" value="RNA_pol_beta''_euk"/>
</dbReference>